<sequence length="90" mass="9965">MLHIQDYEKIAALLADVTKADVWQIVHSYRAHRRRADGTTIEITIEVLRGEQRGLVVVARDENGRSATPGEPTWDLQAAIAATDWSALGV</sequence>
<gene>
    <name evidence="1" type="ORF">FCN18_00930</name>
</gene>
<comment type="caution">
    <text evidence="1">The sequence shown here is derived from an EMBL/GenBank/DDBJ whole genome shotgun (WGS) entry which is preliminary data.</text>
</comment>
<proteinExistence type="predicted"/>
<organism evidence="1 2">
    <name type="scientific">Prauserella endophytica</name>
    <dbReference type="NCBI Taxonomy" id="1592324"/>
    <lineage>
        <taxon>Bacteria</taxon>
        <taxon>Bacillati</taxon>
        <taxon>Actinomycetota</taxon>
        <taxon>Actinomycetes</taxon>
        <taxon>Pseudonocardiales</taxon>
        <taxon>Pseudonocardiaceae</taxon>
        <taxon>Prauserella</taxon>
        <taxon>Prauserella coralliicola group</taxon>
    </lineage>
</organism>
<evidence type="ECO:0000313" key="1">
    <source>
        <dbReference type="EMBL" id="TKG73189.1"/>
    </source>
</evidence>
<evidence type="ECO:0000313" key="2">
    <source>
        <dbReference type="Proteomes" id="UP000309992"/>
    </source>
</evidence>
<dbReference type="Proteomes" id="UP000309992">
    <property type="component" value="Unassembled WGS sequence"/>
</dbReference>
<name>A0ABY2SBC2_9PSEU</name>
<dbReference type="EMBL" id="SWMS01000001">
    <property type="protein sequence ID" value="TKG73189.1"/>
    <property type="molecule type" value="Genomic_DNA"/>
</dbReference>
<reference evidence="1 2" key="1">
    <citation type="journal article" date="2015" name="Antonie Van Leeuwenhoek">
        <title>Prauserella endophytica sp. nov., an endophytic actinobacterium isolated from Tamarix taklamakanensis.</title>
        <authorList>
            <person name="Liu J.M."/>
            <person name="Habden X."/>
            <person name="Guo L."/>
            <person name="Tuo L."/>
            <person name="Jiang Z.K."/>
            <person name="Liu S.W."/>
            <person name="Liu X.F."/>
            <person name="Chen L."/>
            <person name="Li R.F."/>
            <person name="Zhang Y.Q."/>
            <person name="Sun C.H."/>
        </authorList>
    </citation>
    <scope>NUCLEOTIDE SEQUENCE [LARGE SCALE GENOMIC DNA]</scope>
    <source>
        <strain evidence="1 2">CGMCC 4.7182</strain>
    </source>
</reference>
<keyword evidence="2" id="KW-1185">Reference proteome</keyword>
<dbReference type="RefSeq" id="WP_137092797.1">
    <property type="nucleotide sequence ID" value="NZ_SWMS01000001.1"/>
</dbReference>
<accession>A0ABY2SBC2</accession>
<protein>
    <submittedName>
        <fullName evidence="1">Uncharacterized protein</fullName>
    </submittedName>
</protein>